<evidence type="ECO:0000256" key="1">
    <source>
        <dbReference type="SAM" id="MobiDB-lite"/>
    </source>
</evidence>
<evidence type="ECO:0000313" key="4">
    <source>
        <dbReference type="Proteomes" id="UP000652761"/>
    </source>
</evidence>
<keyword evidence="2" id="KW-0812">Transmembrane</keyword>
<keyword evidence="2" id="KW-0472">Membrane</keyword>
<feature type="region of interest" description="Disordered" evidence="1">
    <location>
        <begin position="130"/>
        <end position="149"/>
    </location>
</feature>
<organism evidence="3 4">
    <name type="scientific">Colocasia esculenta</name>
    <name type="common">Wild taro</name>
    <name type="synonym">Arum esculentum</name>
    <dbReference type="NCBI Taxonomy" id="4460"/>
    <lineage>
        <taxon>Eukaryota</taxon>
        <taxon>Viridiplantae</taxon>
        <taxon>Streptophyta</taxon>
        <taxon>Embryophyta</taxon>
        <taxon>Tracheophyta</taxon>
        <taxon>Spermatophyta</taxon>
        <taxon>Magnoliopsida</taxon>
        <taxon>Liliopsida</taxon>
        <taxon>Araceae</taxon>
        <taxon>Aroideae</taxon>
        <taxon>Colocasieae</taxon>
        <taxon>Colocasia</taxon>
    </lineage>
</organism>
<dbReference type="EMBL" id="NMUH01004885">
    <property type="protein sequence ID" value="MQM11161.1"/>
    <property type="molecule type" value="Genomic_DNA"/>
</dbReference>
<reference evidence="3" key="1">
    <citation type="submission" date="2017-07" db="EMBL/GenBank/DDBJ databases">
        <title>Taro Niue Genome Assembly and Annotation.</title>
        <authorList>
            <person name="Atibalentja N."/>
            <person name="Keating K."/>
            <person name="Fields C.J."/>
        </authorList>
    </citation>
    <scope>NUCLEOTIDE SEQUENCE</scope>
    <source>
        <strain evidence="3">Niue_2</strain>
        <tissue evidence="3">Leaf</tissue>
    </source>
</reference>
<comment type="caution">
    <text evidence="3">The sequence shown here is derived from an EMBL/GenBank/DDBJ whole genome shotgun (WGS) entry which is preliminary data.</text>
</comment>
<sequence>MTGHVAMEVPVATVILVATTRQVRATCQAVAAPRVGAFWLRSRRPSRYGGIATPRPEGMFSLTSPAAWCIVAELQWLVQCVEWRRGRGKGGHAFVKALVCGLDLRFSVWGTPGWSILAVGLPADVATAEPITTSEKASPRPRGVSEVQGGSAYGTPTLWRYEVVVPVDVGACAVRLWSHMVAPVFRELRCLGGCVPRICFHVVLLWPDPDCGSWCYSSCFRMSSFASALLEFLLLWLVRDWWLAFQQGPSVLLLLLGARAANMVAIFSRAAVGFIVSLRVRVGVSRRLREPACGVAFTGAGLWSVEPVEGVLALLAAPFSLGFVNSGEVLPEFFSVGSGGGLRHAAIVWLLHSGGFSTNDALVVLVECSGDVFPERLLALWVEVLPKLPFFLGFVGQAVVPLAVCLAVVLARIGRLASFSRTLRALLDGGLVVVTYGAVSCCAASSQCVSPLVPQLCLEALVAVWCVALSAYGGRSSASCCALLRANMVVALLKLPVLRMFCMCGSLVKSPFRVRGRCGLFYPFWLAVSCGWLWQHPVLMLEWFVFVLSGDLVHCIALWLALGACVSTVCCAVFLIISIVCSFVALLVVRQALVVACVRFLWLHSRCVSLSDHEDDLVFVSSWDLYLAVGDRLSTSACVLCAIVVCSMSCRMSGLALLLWRGCGVDHREVVVPIVTVNPVATTRCVAFLSRLVNRSRRWYRDAPPRRVFGRSKAKALASSPFPCFGFLLSLLHSEEGKFSLPSPAAWCVVAELRWLVQCVEWRHGRGGGGFVFVKALVWGLDLRFNVWETPGWSIPAVGLPADVATTECVVTSEKASPRARLPIGPSGGNAAGCLPGLSDRREVRRGATVRPDYRGGCRKESVAGMLEPSRVSQPTVVSVTRSLVPSMVAPECVVSLTLWSVRGVGWFYLWALDLVEVRDVGACAMRLWSHVVSPVFLASAWFDFAGYAGVVFGLTRSSFASTLLEFLLHWLVRDWIPRRDLPARSDEPVVTLKRPRRGLPARIDKAVAICVCLLSEWQAWQGDLSGCRGAQVGRVLVAVGAAVALWLVTRRPAPSRFGIRRLKALAGSPFPSFWHFLPFSFSSLRRRGLILLLRWLELGDAGGGSCGAWSGGEERGGGSRGLVKVPLGFGSFNFVVAFVGDHGMWIPSVGLLADVVTTEHIATSEKVSPWFDATLSQHGWPCSFLTSWSVRGAGWFCLWTLNLVELPHVFDSVGSAGVAFGLTQVVVEFLLLWLVRDWLSLLSLVREAHPPTLF</sequence>
<dbReference type="Proteomes" id="UP000652761">
    <property type="component" value="Unassembled WGS sequence"/>
</dbReference>
<feature type="non-terminal residue" evidence="3">
    <location>
        <position position="1"/>
    </location>
</feature>
<proteinExistence type="predicted"/>
<dbReference type="AlphaFoldDB" id="A0A843X027"/>
<gene>
    <name evidence="3" type="ORF">Taro_044065</name>
</gene>
<accession>A0A843X027</accession>
<feature type="transmembrane region" description="Helical" evidence="2">
    <location>
        <begin position="390"/>
        <end position="413"/>
    </location>
</feature>
<evidence type="ECO:0000313" key="3">
    <source>
        <dbReference type="EMBL" id="MQM11161.1"/>
    </source>
</evidence>
<keyword evidence="2" id="KW-1133">Transmembrane helix</keyword>
<feature type="transmembrane region" description="Helical" evidence="2">
    <location>
        <begin position="566"/>
        <end position="589"/>
    </location>
</feature>
<evidence type="ECO:0000256" key="2">
    <source>
        <dbReference type="SAM" id="Phobius"/>
    </source>
</evidence>
<name>A0A843X027_COLES</name>
<feature type="transmembrane region" description="Helical" evidence="2">
    <location>
        <begin position="541"/>
        <end position="560"/>
    </location>
</feature>
<protein>
    <submittedName>
        <fullName evidence="3">Uncharacterized protein</fullName>
    </submittedName>
</protein>
<feature type="transmembrane region" description="Helical" evidence="2">
    <location>
        <begin position="514"/>
        <end position="534"/>
    </location>
</feature>
<keyword evidence="4" id="KW-1185">Reference proteome</keyword>